<dbReference type="InParanoid" id="A0A2S8SXG3"/>
<proteinExistence type="predicted"/>
<dbReference type="RefSeq" id="WP_105482223.1">
    <property type="nucleotide sequence ID" value="NZ_NIGF01000001.1"/>
</dbReference>
<dbReference type="Gene3D" id="2.40.40.10">
    <property type="entry name" value="RlpA-like domain"/>
    <property type="match status" value="1"/>
</dbReference>
<name>A0A2S8SXG3_9BACT</name>
<evidence type="ECO:0000259" key="2">
    <source>
        <dbReference type="Pfam" id="PF03330"/>
    </source>
</evidence>
<keyword evidence="1" id="KW-0732">Signal</keyword>
<dbReference type="PANTHER" id="PTHR34183:SF1">
    <property type="entry name" value="ENDOLYTIC PEPTIDOGLYCAN TRANSGLYCOSYLASE RLPA"/>
    <property type="match status" value="1"/>
</dbReference>
<dbReference type="CDD" id="cd22268">
    <property type="entry name" value="DPBB_RlpA-like"/>
    <property type="match status" value="1"/>
</dbReference>
<gene>
    <name evidence="3" type="ORF">B1R32_101232</name>
</gene>
<feature type="signal peptide" evidence="1">
    <location>
        <begin position="1"/>
        <end position="20"/>
    </location>
</feature>
<organism evidence="3 4">
    <name type="scientific">Abditibacterium utsteinense</name>
    <dbReference type="NCBI Taxonomy" id="1960156"/>
    <lineage>
        <taxon>Bacteria</taxon>
        <taxon>Pseudomonadati</taxon>
        <taxon>Abditibacteriota</taxon>
        <taxon>Abditibacteriia</taxon>
        <taxon>Abditibacteriales</taxon>
        <taxon>Abditibacteriaceae</taxon>
        <taxon>Abditibacterium</taxon>
    </lineage>
</organism>
<feature type="domain" description="RlpA-like protein double-psi beta-barrel" evidence="2">
    <location>
        <begin position="34"/>
        <end position="99"/>
    </location>
</feature>
<reference evidence="3 4" key="1">
    <citation type="journal article" date="2018" name="Syst. Appl. Microbiol.">
        <title>Abditibacterium utsteinense sp. nov., the first cultivated member of candidate phylum FBP, isolated from ice-free Antarctic soil samples.</title>
        <authorList>
            <person name="Tahon G."/>
            <person name="Tytgat B."/>
            <person name="Lebbe L."/>
            <person name="Carlier A."/>
            <person name="Willems A."/>
        </authorList>
    </citation>
    <scope>NUCLEOTIDE SEQUENCE [LARGE SCALE GENOMIC DNA]</scope>
    <source>
        <strain evidence="3 4">LMG 29911</strain>
    </source>
</reference>
<evidence type="ECO:0000313" key="4">
    <source>
        <dbReference type="Proteomes" id="UP000237684"/>
    </source>
</evidence>
<dbReference type="EMBL" id="NIGF01000001">
    <property type="protein sequence ID" value="PQV65490.1"/>
    <property type="molecule type" value="Genomic_DNA"/>
</dbReference>
<sequence length="106" mass="11253">MKSKIFTLMALLGVAAVSHAQTRSGRAAYHLSSRSMTTCARYEPVGSLLKVTNPKTGKTILVRVNGRGPYNGNRILDLSTGSFKALYGGLGSGHGPVNYSVVKRGK</sequence>
<keyword evidence="4" id="KW-1185">Reference proteome</keyword>
<dbReference type="Pfam" id="PF03330">
    <property type="entry name" value="DPBB_1"/>
    <property type="match status" value="1"/>
</dbReference>
<evidence type="ECO:0000313" key="3">
    <source>
        <dbReference type="EMBL" id="PQV65490.1"/>
    </source>
</evidence>
<dbReference type="InterPro" id="IPR036908">
    <property type="entry name" value="RlpA-like_sf"/>
</dbReference>
<dbReference type="Proteomes" id="UP000237684">
    <property type="component" value="Unassembled WGS sequence"/>
</dbReference>
<feature type="chain" id="PRO_5015784115" evidence="1">
    <location>
        <begin position="21"/>
        <end position="106"/>
    </location>
</feature>
<dbReference type="OrthoDB" id="9779128at2"/>
<dbReference type="AlphaFoldDB" id="A0A2S8SXG3"/>
<protein>
    <submittedName>
        <fullName evidence="3">Rare lipoprotein A</fullName>
    </submittedName>
</protein>
<dbReference type="InterPro" id="IPR009009">
    <property type="entry name" value="RlpA-like_DPBB"/>
</dbReference>
<dbReference type="SUPFAM" id="SSF50685">
    <property type="entry name" value="Barwin-like endoglucanases"/>
    <property type="match status" value="1"/>
</dbReference>
<comment type="caution">
    <text evidence="3">The sequence shown here is derived from an EMBL/GenBank/DDBJ whole genome shotgun (WGS) entry which is preliminary data.</text>
</comment>
<evidence type="ECO:0000256" key="1">
    <source>
        <dbReference type="SAM" id="SignalP"/>
    </source>
</evidence>
<dbReference type="PANTHER" id="PTHR34183">
    <property type="entry name" value="ENDOLYTIC PEPTIDOGLYCAN TRANSGLYCOSYLASE RLPA"/>
    <property type="match status" value="1"/>
</dbReference>
<keyword evidence="3" id="KW-0449">Lipoprotein</keyword>
<accession>A0A2S8SXG3</accession>